<feature type="transmembrane region" description="Helical" evidence="22">
    <location>
        <begin position="220"/>
        <end position="241"/>
    </location>
</feature>
<evidence type="ECO:0000256" key="8">
    <source>
        <dbReference type="ARBA" id="ARBA00022692"/>
    </source>
</evidence>
<dbReference type="SMART" id="SM00744">
    <property type="entry name" value="RINGv"/>
    <property type="match status" value="1"/>
</dbReference>
<evidence type="ECO:0000256" key="21">
    <source>
        <dbReference type="ARBA" id="ARBA00043230"/>
    </source>
</evidence>
<evidence type="ECO:0000256" key="15">
    <source>
        <dbReference type="ARBA" id="ARBA00023136"/>
    </source>
</evidence>
<dbReference type="EC" id="2.3.2.27" evidence="5"/>
<keyword evidence="13" id="KW-0862">Zinc</keyword>
<evidence type="ECO:0000259" key="24">
    <source>
        <dbReference type="PROSITE" id="PS51292"/>
    </source>
</evidence>
<dbReference type="Pfam" id="PF12906">
    <property type="entry name" value="RINGv"/>
    <property type="match status" value="1"/>
</dbReference>
<dbReference type="FunFam" id="3.30.40.10:FF:000119">
    <property type="entry name" value="E3 ubiquitin-protein ligase MARCH2"/>
    <property type="match status" value="1"/>
</dbReference>
<comment type="subcellular location">
    <subcellularLocation>
        <location evidence="2">Cytoplasmic vesicle membrane</location>
        <topology evidence="2">Multi-pass membrane protein</topology>
    </subcellularLocation>
    <subcellularLocation>
        <location evidence="3">Early endosome membrane</location>
        <topology evidence="3">Multi-pass membrane protein</topology>
    </subcellularLocation>
</comment>
<keyword evidence="6" id="KW-0254">Endocytosis</keyword>
<keyword evidence="11" id="KW-0863">Zinc-finger</keyword>
<reference evidence="25" key="3">
    <citation type="submission" date="2025-09" db="UniProtKB">
        <authorList>
            <consortium name="Ensembl"/>
        </authorList>
    </citation>
    <scope>IDENTIFICATION</scope>
</reference>
<evidence type="ECO:0000313" key="25">
    <source>
        <dbReference type="Ensembl" id="ENSCJAP00000060376.3"/>
    </source>
</evidence>
<keyword evidence="15 22" id="KW-0472">Membrane</keyword>
<dbReference type="InterPro" id="IPR011016">
    <property type="entry name" value="Znf_RING-CH"/>
</dbReference>
<feature type="transmembrane region" description="Helical" evidence="22">
    <location>
        <begin position="180"/>
        <end position="200"/>
    </location>
</feature>
<feature type="domain" description="RING-CH-type" evidence="24">
    <location>
        <begin position="98"/>
        <end position="158"/>
    </location>
</feature>
<dbReference type="PROSITE" id="PS50089">
    <property type="entry name" value="ZF_RING_2"/>
    <property type="match status" value="1"/>
</dbReference>
<evidence type="ECO:0000256" key="5">
    <source>
        <dbReference type="ARBA" id="ARBA00012483"/>
    </source>
</evidence>
<dbReference type="Gene3D" id="3.30.40.10">
    <property type="entry name" value="Zinc/RING finger domain, C3HC4 (zinc finger)"/>
    <property type="match status" value="1"/>
</dbReference>
<evidence type="ECO:0000256" key="7">
    <source>
        <dbReference type="ARBA" id="ARBA00022679"/>
    </source>
</evidence>
<dbReference type="FunCoup" id="A0A2R8MIR7">
    <property type="interactions" value="558"/>
</dbReference>
<dbReference type="GO" id="GO:0031901">
    <property type="term" value="C:early endosome membrane"/>
    <property type="evidence" value="ECO:0007669"/>
    <property type="project" value="UniProtKB-SubCell"/>
</dbReference>
<keyword evidence="16" id="KW-0968">Cytoplasmic vesicle</keyword>
<dbReference type="Ensembl" id="ENSCJAT00000070442.3">
    <property type="protein sequence ID" value="ENSCJAP00000060376.3"/>
    <property type="gene ID" value="ENSCJAG00000019167.5"/>
</dbReference>
<comment type="catalytic activity">
    <reaction evidence="1">
        <text>S-ubiquitinyl-[E2 ubiquitin-conjugating enzyme]-L-cysteine + [acceptor protein]-L-lysine = [E2 ubiquitin-conjugating enzyme]-L-cysteine + N(6)-ubiquitinyl-[acceptor protein]-L-lysine.</text>
        <dbReference type="EC" id="2.3.2.27"/>
    </reaction>
</comment>
<reference evidence="25" key="2">
    <citation type="submission" date="2025-08" db="UniProtKB">
        <authorList>
            <consortium name="Ensembl"/>
        </authorList>
    </citation>
    <scope>IDENTIFICATION</scope>
</reference>
<dbReference type="PANTHER" id="PTHR46065">
    <property type="entry name" value="E3 UBIQUITIN-PROTEIN LIGASE MARCH 2/3 FAMILY MEMBER"/>
    <property type="match status" value="1"/>
</dbReference>
<keyword evidence="14 22" id="KW-1133">Transmembrane helix</keyword>
<comment type="function">
    <text evidence="17">E3 ubiquitin-protein ligase which may be involved in endosomal trafficking. E3 ubiquitin ligases accept ubiquitin from an E2 ubiquitin-conjugating enzyme in the form of a thioester and then directly transfer the ubiquitin to targeted substrates.</text>
</comment>
<protein>
    <recommendedName>
        <fullName evidence="18">E3 ubiquitin-protein ligase MARCHF3</fullName>
        <ecNumber evidence="5">2.3.2.27</ecNumber>
    </recommendedName>
    <alternativeName>
        <fullName evidence="20">Membrane-associated RING finger protein 3</fullName>
    </alternativeName>
    <alternativeName>
        <fullName evidence="19">Membrane-associated RING-CH protein III</fullName>
    </alternativeName>
    <alternativeName>
        <fullName evidence="21">RING-type E3 ubiquitin transferase MARCHF3</fullName>
    </alternativeName>
</protein>
<keyword evidence="8 22" id="KW-0812">Transmembrane</keyword>
<evidence type="ECO:0000256" key="3">
    <source>
        <dbReference type="ARBA" id="ARBA00004520"/>
    </source>
</evidence>
<evidence type="ECO:0000256" key="17">
    <source>
        <dbReference type="ARBA" id="ARBA00037102"/>
    </source>
</evidence>
<sequence>MNVEAISRVIAVCYHDNQPLQSPARSPARLHQLSCARGEDGGGLWQPSEWAAAVCHASFSQRRAAAVNSSADSCHPEELMGFQANRSSLASPAFSQNGPFNDRPMCRICHEGSSQEDLLSPCECTGTLGTIHRSCLEHWLSSSNTSYCELCHFRFAVERKPRPLVEWLRNPGPQHEKRTLFGDMVCFLFITPLATISGWLCLRGAVDHLHFSSRLEAVGLIALTVALFTIYLFWTLVSFRYHCRLYNEWRRTNQRVILLIPKSVNVPSNQQSLLGLHSVKRNSKETIV</sequence>
<keyword evidence="26" id="KW-1185">Reference proteome</keyword>
<dbReference type="InParanoid" id="A0A2R8MIR7"/>
<evidence type="ECO:0000256" key="12">
    <source>
        <dbReference type="ARBA" id="ARBA00022786"/>
    </source>
</evidence>
<keyword evidence="12" id="KW-0833">Ubl conjugation pathway</keyword>
<dbReference type="STRING" id="9483.ENSCJAP00000060376"/>
<dbReference type="InterPro" id="IPR013083">
    <property type="entry name" value="Znf_RING/FYVE/PHD"/>
</dbReference>
<feature type="domain" description="RING-type" evidence="23">
    <location>
        <begin position="106"/>
        <end position="152"/>
    </location>
</feature>
<evidence type="ECO:0000256" key="13">
    <source>
        <dbReference type="ARBA" id="ARBA00022833"/>
    </source>
</evidence>
<organism evidence="25 26">
    <name type="scientific">Callithrix jacchus</name>
    <name type="common">White-tufted-ear marmoset</name>
    <name type="synonym">Simia Jacchus</name>
    <dbReference type="NCBI Taxonomy" id="9483"/>
    <lineage>
        <taxon>Eukaryota</taxon>
        <taxon>Metazoa</taxon>
        <taxon>Chordata</taxon>
        <taxon>Craniata</taxon>
        <taxon>Vertebrata</taxon>
        <taxon>Euteleostomi</taxon>
        <taxon>Mammalia</taxon>
        <taxon>Eutheria</taxon>
        <taxon>Euarchontoglires</taxon>
        <taxon>Primates</taxon>
        <taxon>Haplorrhini</taxon>
        <taxon>Platyrrhini</taxon>
        <taxon>Cebidae</taxon>
        <taxon>Callitrichinae</taxon>
        <taxon>Callithrix</taxon>
        <taxon>Callithrix</taxon>
    </lineage>
</organism>
<evidence type="ECO:0000256" key="9">
    <source>
        <dbReference type="ARBA" id="ARBA00022723"/>
    </source>
</evidence>
<dbReference type="GO" id="GO:0005764">
    <property type="term" value="C:lysosome"/>
    <property type="evidence" value="ECO:0007669"/>
    <property type="project" value="Ensembl"/>
</dbReference>
<dbReference type="GO" id="GO:0061630">
    <property type="term" value="F:ubiquitin protein ligase activity"/>
    <property type="evidence" value="ECO:0007669"/>
    <property type="project" value="UniProtKB-EC"/>
</dbReference>
<keyword evidence="9" id="KW-0479">Metal-binding</keyword>
<dbReference type="SUPFAM" id="SSF57850">
    <property type="entry name" value="RING/U-box"/>
    <property type="match status" value="1"/>
</dbReference>
<accession>A0A2R8MIR7</accession>
<dbReference type="InterPro" id="IPR001841">
    <property type="entry name" value="Znf_RING"/>
</dbReference>
<dbReference type="GO" id="GO:0008270">
    <property type="term" value="F:zinc ion binding"/>
    <property type="evidence" value="ECO:0007669"/>
    <property type="project" value="UniProtKB-KW"/>
</dbReference>
<name>A0A2R8MIR7_CALJA</name>
<dbReference type="GO" id="GO:0016567">
    <property type="term" value="P:protein ubiquitination"/>
    <property type="evidence" value="ECO:0007669"/>
    <property type="project" value="TreeGrafter"/>
</dbReference>
<evidence type="ECO:0000256" key="2">
    <source>
        <dbReference type="ARBA" id="ARBA00004439"/>
    </source>
</evidence>
<evidence type="ECO:0000256" key="16">
    <source>
        <dbReference type="ARBA" id="ARBA00023329"/>
    </source>
</evidence>
<evidence type="ECO:0000256" key="4">
    <source>
        <dbReference type="ARBA" id="ARBA00004906"/>
    </source>
</evidence>
<gene>
    <name evidence="25" type="primary">MARCHF3</name>
</gene>
<evidence type="ECO:0000256" key="1">
    <source>
        <dbReference type="ARBA" id="ARBA00000900"/>
    </source>
</evidence>
<comment type="pathway">
    <text evidence="4">Protein modification; protein ubiquitination.</text>
</comment>
<evidence type="ECO:0000313" key="26">
    <source>
        <dbReference type="Proteomes" id="UP000008225"/>
    </source>
</evidence>
<proteinExistence type="predicted"/>
<dbReference type="PANTHER" id="PTHR46065:SF2">
    <property type="entry name" value="E3 UBIQUITIN-PROTEIN LIGASE MARCHF3"/>
    <property type="match status" value="1"/>
</dbReference>
<evidence type="ECO:0000256" key="19">
    <source>
        <dbReference type="ARBA" id="ARBA00041977"/>
    </source>
</evidence>
<dbReference type="GeneTree" id="ENSGT00940000159206"/>
<keyword evidence="7" id="KW-0808">Transferase</keyword>
<evidence type="ECO:0000256" key="18">
    <source>
        <dbReference type="ARBA" id="ARBA00040157"/>
    </source>
</evidence>
<reference evidence="25" key="1">
    <citation type="submission" date="2009-03" db="EMBL/GenBank/DDBJ databases">
        <authorList>
            <person name="Warren W."/>
            <person name="Ye L."/>
            <person name="Minx P."/>
            <person name="Worley K."/>
            <person name="Gibbs R."/>
            <person name="Wilson R.K."/>
        </authorList>
    </citation>
    <scope>NUCLEOTIDE SEQUENCE [LARGE SCALE GENOMIC DNA]</scope>
</reference>
<dbReference type="CDD" id="cd16809">
    <property type="entry name" value="RING_CH-C4HC3_MARCH3"/>
    <property type="match status" value="1"/>
</dbReference>
<accession>F7E4G2</accession>
<dbReference type="GO" id="GO:0006897">
    <property type="term" value="P:endocytosis"/>
    <property type="evidence" value="ECO:0007669"/>
    <property type="project" value="UniProtKB-KW"/>
</dbReference>
<evidence type="ECO:0000256" key="11">
    <source>
        <dbReference type="ARBA" id="ARBA00022771"/>
    </source>
</evidence>
<dbReference type="OMA" id="FNDQPIC"/>
<evidence type="ECO:0000256" key="14">
    <source>
        <dbReference type="ARBA" id="ARBA00022989"/>
    </source>
</evidence>
<keyword evidence="10" id="KW-0967">Endosome</keyword>
<evidence type="ECO:0000256" key="22">
    <source>
        <dbReference type="SAM" id="Phobius"/>
    </source>
</evidence>
<evidence type="ECO:0000256" key="6">
    <source>
        <dbReference type="ARBA" id="ARBA00022583"/>
    </source>
</evidence>
<dbReference type="PROSITE" id="PS51292">
    <property type="entry name" value="ZF_RING_CH"/>
    <property type="match status" value="1"/>
</dbReference>
<dbReference type="Proteomes" id="UP000008225">
    <property type="component" value="Chromosome 2"/>
</dbReference>
<evidence type="ECO:0000256" key="20">
    <source>
        <dbReference type="ARBA" id="ARBA00043181"/>
    </source>
</evidence>
<dbReference type="AlphaFoldDB" id="A0A2R8MIR7"/>
<evidence type="ECO:0000256" key="10">
    <source>
        <dbReference type="ARBA" id="ARBA00022753"/>
    </source>
</evidence>
<evidence type="ECO:0000259" key="23">
    <source>
        <dbReference type="PROSITE" id="PS50089"/>
    </source>
</evidence>
<dbReference type="Bgee" id="ENSCJAG00000019167">
    <property type="expression patterns" value="Expressed in heart and 6 other cell types or tissues"/>
</dbReference>